<dbReference type="Gene3D" id="3.10.20.90">
    <property type="entry name" value="Phosphatidylinositol 3-kinase Catalytic Subunit, Chain A, domain 1"/>
    <property type="match status" value="1"/>
</dbReference>
<comment type="caution">
    <text evidence="1">The sequence shown here is derived from an EMBL/GenBank/DDBJ whole genome shotgun (WGS) entry which is preliminary data.</text>
</comment>
<proteinExistence type="predicted"/>
<reference evidence="1 2" key="1">
    <citation type="submission" date="2020-04" db="EMBL/GenBank/DDBJ databases">
        <title>Plant Genome Project.</title>
        <authorList>
            <person name="Zhang R.-G."/>
        </authorList>
    </citation>
    <scope>NUCLEOTIDE SEQUENCE [LARGE SCALE GENOMIC DNA]</scope>
    <source>
        <strain evidence="1">YNK0</strain>
        <tissue evidence="1">Leaf</tissue>
    </source>
</reference>
<accession>A0A835DBH4</accession>
<dbReference type="Proteomes" id="UP000655225">
    <property type="component" value="Unassembled WGS sequence"/>
</dbReference>
<organism evidence="1 2">
    <name type="scientific">Tetracentron sinense</name>
    <name type="common">Spur-leaf</name>
    <dbReference type="NCBI Taxonomy" id="13715"/>
    <lineage>
        <taxon>Eukaryota</taxon>
        <taxon>Viridiplantae</taxon>
        <taxon>Streptophyta</taxon>
        <taxon>Embryophyta</taxon>
        <taxon>Tracheophyta</taxon>
        <taxon>Spermatophyta</taxon>
        <taxon>Magnoliopsida</taxon>
        <taxon>Trochodendrales</taxon>
        <taxon>Trochodendraceae</taxon>
        <taxon>Tetracentron</taxon>
    </lineage>
</organism>
<name>A0A835DBH4_TETSI</name>
<gene>
    <name evidence="1" type="ORF">HHK36_020289</name>
</gene>
<sequence>MLAGYTQHEEPMLGLLVFREMVDAGILMGWLWMGMRCSSGSNLEMEDGDEIDAMLHQTGGGCVGASNYMSMRKPSFRIQALVDVKRQKAMEWTQRIRDDAPMIKEERIDARSMRIRLKSSFSSIANQTAYCLHP</sequence>
<evidence type="ECO:0000313" key="2">
    <source>
        <dbReference type="Proteomes" id="UP000655225"/>
    </source>
</evidence>
<evidence type="ECO:0000313" key="1">
    <source>
        <dbReference type="EMBL" id="KAF8394084.1"/>
    </source>
</evidence>
<keyword evidence="2" id="KW-1185">Reference proteome</keyword>
<dbReference type="AlphaFoldDB" id="A0A835DBH4"/>
<protein>
    <submittedName>
        <fullName evidence="1">Uncharacterized protein</fullName>
    </submittedName>
</protein>
<dbReference type="EMBL" id="JABCRI010000014">
    <property type="protein sequence ID" value="KAF8394084.1"/>
    <property type="molecule type" value="Genomic_DNA"/>
</dbReference>